<dbReference type="InterPro" id="IPR018383">
    <property type="entry name" value="UPF0324_pro"/>
</dbReference>
<dbReference type="AlphaFoldDB" id="A0A7J0A242"/>
<evidence type="ECO:0000256" key="6">
    <source>
        <dbReference type="ARBA" id="ARBA00023136"/>
    </source>
</evidence>
<reference evidence="8 9" key="1">
    <citation type="journal article" date="2020" name="Microbiome">
        <title>Single-cell genomics of uncultured bacteria reveals dietary fiber responders in the mouse gut microbiota.</title>
        <authorList>
            <person name="Chijiiwa R."/>
            <person name="Hosokawa M."/>
            <person name="Kogawa M."/>
            <person name="Nishikawa Y."/>
            <person name="Ide K."/>
            <person name="Sakanashi C."/>
            <person name="Takahashi K."/>
            <person name="Takeyama H."/>
        </authorList>
    </citation>
    <scope>NUCLEOTIDE SEQUENCE [LARGE SCALE GENOMIC DNA]</scope>
    <source>
        <strain evidence="8">IMSAGC_001</strain>
    </source>
</reference>
<feature type="transmembrane region" description="Helical" evidence="7">
    <location>
        <begin position="126"/>
        <end position="144"/>
    </location>
</feature>
<evidence type="ECO:0000256" key="1">
    <source>
        <dbReference type="ARBA" id="ARBA00004651"/>
    </source>
</evidence>
<keyword evidence="4 7" id="KW-0812">Transmembrane</keyword>
<comment type="caution">
    <text evidence="8">The sequence shown here is derived from an EMBL/GenBank/DDBJ whole genome shotgun (WGS) entry which is preliminary data.</text>
</comment>
<organism evidence="8 9">
    <name type="scientific">Bacteroides acidifaciens</name>
    <dbReference type="NCBI Taxonomy" id="85831"/>
    <lineage>
        <taxon>Bacteria</taxon>
        <taxon>Pseudomonadati</taxon>
        <taxon>Bacteroidota</taxon>
        <taxon>Bacteroidia</taxon>
        <taxon>Bacteroidales</taxon>
        <taxon>Bacteroidaceae</taxon>
        <taxon>Bacteroides</taxon>
    </lineage>
</organism>
<name>A0A7J0A242_9BACE</name>
<keyword evidence="6 7" id="KW-0472">Membrane</keyword>
<feature type="transmembrane region" description="Helical" evidence="7">
    <location>
        <begin position="7"/>
        <end position="26"/>
    </location>
</feature>
<dbReference type="Pfam" id="PF03601">
    <property type="entry name" value="Cons_hypoth698"/>
    <property type="match status" value="1"/>
</dbReference>
<gene>
    <name evidence="8" type="ORF">IMSAGC001_01822</name>
</gene>
<dbReference type="PANTHER" id="PTHR30106">
    <property type="entry name" value="INNER MEMBRANE PROTEIN YEIH-RELATED"/>
    <property type="match status" value="1"/>
</dbReference>
<comment type="subcellular location">
    <subcellularLocation>
        <location evidence="1">Cell membrane</location>
        <topology evidence="1">Multi-pass membrane protein</topology>
    </subcellularLocation>
</comment>
<accession>A0A7J0A242</accession>
<feature type="transmembrane region" description="Helical" evidence="7">
    <location>
        <begin position="261"/>
        <end position="280"/>
    </location>
</feature>
<keyword evidence="3" id="KW-1003">Cell membrane</keyword>
<evidence type="ECO:0000313" key="9">
    <source>
        <dbReference type="Proteomes" id="UP000491181"/>
    </source>
</evidence>
<feature type="transmembrane region" description="Helical" evidence="7">
    <location>
        <begin position="219"/>
        <end position="241"/>
    </location>
</feature>
<evidence type="ECO:0000256" key="2">
    <source>
        <dbReference type="ARBA" id="ARBA00007977"/>
    </source>
</evidence>
<dbReference type="GO" id="GO:0005886">
    <property type="term" value="C:plasma membrane"/>
    <property type="evidence" value="ECO:0007669"/>
    <property type="project" value="UniProtKB-SubCell"/>
</dbReference>
<protein>
    <submittedName>
        <fullName evidence="8">Uncharacterized protein</fullName>
    </submittedName>
</protein>
<proteinExistence type="inferred from homology"/>
<evidence type="ECO:0000256" key="7">
    <source>
        <dbReference type="SAM" id="Phobius"/>
    </source>
</evidence>
<evidence type="ECO:0000256" key="3">
    <source>
        <dbReference type="ARBA" id="ARBA00022475"/>
    </source>
</evidence>
<dbReference type="InterPro" id="IPR004630">
    <property type="entry name" value="UPF0324_YeiH-like"/>
</dbReference>
<evidence type="ECO:0000256" key="5">
    <source>
        <dbReference type="ARBA" id="ARBA00022989"/>
    </source>
</evidence>
<sequence length="370" mass="40271">MFNEKRSSMLHGVLLIALFSCAAFYIGEMSFVRSLSFSPMIVGIILGMLYANSLRNHLPETWVPGIQFCSKKILRIGIILYGFRLTFQDVLAIGLPAMLIDVIIVVVTICGGIYIGKLLKMDRGIALLTSIGSGICGAAAILGAESTIKAKPYKTAVSVSTVVIFGTVSMFLYPFLYRNGICALTPDQMGIYTGSTLHEVAHVVGAGDAMGNGISDSAIIVKMIRVMMLVPVLLITTYMVAKARKRQEQKGQNSQKIAIPWFAIGFMGVIAFNSFDLLPAQLVEGINTLDTFLLTMAMTALGTETSIDKFRKAGAKPFVLALLLFIWLVVGGYFLVKYLTPYFLTSSLRHPKRQDGQTMASMTDVRVSAS</sequence>
<dbReference type="PROSITE" id="PS51257">
    <property type="entry name" value="PROKAR_LIPOPROTEIN"/>
    <property type="match status" value="1"/>
</dbReference>
<dbReference type="EMBL" id="BLLS01000041">
    <property type="protein sequence ID" value="GFH86414.1"/>
    <property type="molecule type" value="Genomic_DNA"/>
</dbReference>
<evidence type="ECO:0000313" key="8">
    <source>
        <dbReference type="EMBL" id="GFH86414.1"/>
    </source>
</evidence>
<feature type="transmembrane region" description="Helical" evidence="7">
    <location>
        <begin position="90"/>
        <end position="114"/>
    </location>
</feature>
<dbReference type="PANTHER" id="PTHR30106:SF2">
    <property type="entry name" value="UPF0324 INNER MEMBRANE PROTEIN YEIH"/>
    <property type="match status" value="1"/>
</dbReference>
<dbReference type="NCBIfam" id="TIGR00698">
    <property type="entry name" value="YeiH family putative sulfate export transporter"/>
    <property type="match status" value="1"/>
</dbReference>
<feature type="transmembrane region" description="Helical" evidence="7">
    <location>
        <begin position="156"/>
        <end position="176"/>
    </location>
</feature>
<keyword evidence="5 7" id="KW-1133">Transmembrane helix</keyword>
<feature type="transmembrane region" description="Helical" evidence="7">
    <location>
        <begin position="318"/>
        <end position="336"/>
    </location>
</feature>
<comment type="similarity">
    <text evidence="2">Belongs to the UPF0324 family.</text>
</comment>
<dbReference type="Proteomes" id="UP000491181">
    <property type="component" value="Unassembled WGS sequence"/>
</dbReference>
<evidence type="ECO:0000256" key="4">
    <source>
        <dbReference type="ARBA" id="ARBA00022692"/>
    </source>
</evidence>
<feature type="transmembrane region" description="Helical" evidence="7">
    <location>
        <begin position="32"/>
        <end position="51"/>
    </location>
</feature>